<dbReference type="InterPro" id="IPR002347">
    <property type="entry name" value="SDR_fam"/>
</dbReference>
<evidence type="ECO:0000256" key="4">
    <source>
        <dbReference type="ARBA" id="ARBA00023136"/>
    </source>
</evidence>
<reference evidence="8 9" key="2">
    <citation type="submission" date="2018-11" db="EMBL/GenBank/DDBJ databases">
        <authorList>
            <consortium name="Pathogen Informatics"/>
        </authorList>
    </citation>
    <scope>NUCLEOTIDE SEQUENCE [LARGE SCALE GENOMIC DNA]</scope>
</reference>
<feature type="domain" description="TRPM-like" evidence="7">
    <location>
        <begin position="1"/>
        <end position="245"/>
    </location>
</feature>
<dbReference type="SUPFAM" id="SSF51735">
    <property type="entry name" value="NAD(P)-binding Rossmann-fold domains"/>
    <property type="match status" value="1"/>
</dbReference>
<dbReference type="InterPro" id="IPR036291">
    <property type="entry name" value="NAD(P)-bd_dom_sf"/>
</dbReference>
<comment type="subcellular location">
    <subcellularLocation>
        <location evidence="1">Membrane</location>
        <topology evidence="1">Multi-pass membrane protein</topology>
    </subcellularLocation>
</comment>
<dbReference type="AlphaFoldDB" id="A0A0R3TNF5"/>
<gene>
    <name evidence="8" type="ORF">HNAJ_LOCUS8909</name>
</gene>
<dbReference type="Proteomes" id="UP000278807">
    <property type="component" value="Unassembled WGS sequence"/>
</dbReference>
<keyword evidence="4 5" id="KW-0472">Membrane</keyword>
<evidence type="ECO:0000256" key="1">
    <source>
        <dbReference type="ARBA" id="ARBA00004141"/>
    </source>
</evidence>
<dbReference type="OrthoDB" id="6238217at2759"/>
<feature type="transmembrane region" description="Helical" evidence="5">
    <location>
        <begin position="265"/>
        <end position="292"/>
    </location>
</feature>
<keyword evidence="2 5" id="KW-0812">Transmembrane</keyword>
<organism evidence="10">
    <name type="scientific">Rodentolepis nana</name>
    <name type="common">Dwarf tapeworm</name>
    <name type="synonym">Hymenolepis nana</name>
    <dbReference type="NCBI Taxonomy" id="102285"/>
    <lineage>
        <taxon>Eukaryota</taxon>
        <taxon>Metazoa</taxon>
        <taxon>Spiralia</taxon>
        <taxon>Lophotrochozoa</taxon>
        <taxon>Platyhelminthes</taxon>
        <taxon>Cestoda</taxon>
        <taxon>Eucestoda</taxon>
        <taxon>Cyclophyllidea</taxon>
        <taxon>Hymenolepididae</taxon>
        <taxon>Rodentolepis</taxon>
    </lineage>
</organism>
<dbReference type="PANTHER" id="PTHR13800:SF1">
    <property type="entry name" value="TRANSIENT RECEPTOR POTENTIAL CATION CHANNEL TRPM"/>
    <property type="match status" value="1"/>
</dbReference>
<dbReference type="GO" id="GO:0005261">
    <property type="term" value="F:monoatomic cation channel activity"/>
    <property type="evidence" value="ECO:0007669"/>
    <property type="project" value="TreeGrafter"/>
</dbReference>
<dbReference type="InterPro" id="IPR057366">
    <property type="entry name" value="TRPM-like"/>
</dbReference>
<keyword evidence="9" id="KW-1185">Reference proteome</keyword>
<dbReference type="STRING" id="102285.A0A0R3TNF5"/>
<dbReference type="Pfam" id="PF00520">
    <property type="entry name" value="Ion_trans"/>
    <property type="match status" value="1"/>
</dbReference>
<keyword evidence="3 5" id="KW-1133">Transmembrane helix</keyword>
<feature type="transmembrane region" description="Helical" evidence="5">
    <location>
        <begin position="434"/>
        <end position="452"/>
    </location>
</feature>
<evidence type="ECO:0000256" key="5">
    <source>
        <dbReference type="SAM" id="Phobius"/>
    </source>
</evidence>
<dbReference type="EMBL" id="UZAE01012427">
    <property type="protein sequence ID" value="VDO05101.1"/>
    <property type="molecule type" value="Genomic_DNA"/>
</dbReference>
<dbReference type="InterPro" id="IPR050927">
    <property type="entry name" value="TRPM"/>
</dbReference>
<dbReference type="GO" id="GO:0005886">
    <property type="term" value="C:plasma membrane"/>
    <property type="evidence" value="ECO:0007669"/>
    <property type="project" value="TreeGrafter"/>
</dbReference>
<evidence type="ECO:0000313" key="8">
    <source>
        <dbReference type="EMBL" id="VDO05101.1"/>
    </source>
</evidence>
<name>A0A0R3TNF5_RODNA</name>
<dbReference type="Pfam" id="PF00106">
    <property type="entry name" value="adh_short"/>
    <property type="match status" value="1"/>
</dbReference>
<accession>A0A0R3TNF5</accession>
<feature type="transmembrane region" description="Helical" evidence="5">
    <location>
        <begin position="553"/>
        <end position="576"/>
    </location>
</feature>
<evidence type="ECO:0000313" key="10">
    <source>
        <dbReference type="WBParaSite" id="HNAJ_0000891301-mRNA-1"/>
    </source>
</evidence>
<evidence type="ECO:0000313" key="9">
    <source>
        <dbReference type="Proteomes" id="UP000278807"/>
    </source>
</evidence>
<dbReference type="WBParaSite" id="HNAJ_0000891301-mRNA-1">
    <property type="protein sequence ID" value="HNAJ_0000891301-mRNA-1"/>
    <property type="gene ID" value="HNAJ_0000891301"/>
</dbReference>
<feature type="transmembrane region" description="Helical" evidence="5">
    <location>
        <begin position="363"/>
        <end position="382"/>
    </location>
</feature>
<dbReference type="Pfam" id="PF25508">
    <property type="entry name" value="TRPM2"/>
    <property type="match status" value="1"/>
</dbReference>
<dbReference type="PANTHER" id="PTHR13800">
    <property type="entry name" value="TRANSIENT RECEPTOR POTENTIAL CATION CHANNEL, SUBFAMILY M, MEMBER 6"/>
    <property type="match status" value="1"/>
</dbReference>
<dbReference type="Gene3D" id="3.40.50.720">
    <property type="entry name" value="NAD(P)-binding Rossmann-like Domain"/>
    <property type="match status" value="1"/>
</dbReference>
<feature type="domain" description="Ion transport" evidence="6">
    <location>
        <begin position="344"/>
        <end position="582"/>
    </location>
</feature>
<dbReference type="InterPro" id="IPR005821">
    <property type="entry name" value="Ion_trans_dom"/>
</dbReference>
<feature type="transmembrane region" description="Helical" evidence="5">
    <location>
        <begin position="472"/>
        <end position="491"/>
    </location>
</feature>
<evidence type="ECO:0000256" key="3">
    <source>
        <dbReference type="ARBA" id="ARBA00022989"/>
    </source>
</evidence>
<feature type="transmembrane region" description="Helical" evidence="5">
    <location>
        <begin position="336"/>
        <end position="357"/>
    </location>
</feature>
<sequence>MTAALLENRNEFVQFLIDRELVEMSTYLSVNTLTYLYNNIDDPTNLRRVFDHYKIGLNQSHIACQPTKIRVSITQRNTLYATPKTFSREADNIVNRAIRRREERARQDWINLPTIQILLNEILGSFHNPLYITANELFIWAILNNRHQLALIFWREAEDSLALSLIACNIYAKIVYSLPHYDTEGRQAMDHQKHEFEQYAKSIIGLCYTRSRWKALYLLLRPFTTWGMHQCLPLAMRANCRKFISTIACQDAIRFEWQAGIHANALLVVLAYIFPPLVLSSFVTFSYGIVLLHGHFENDIFKRLNCNIKQIDMGKQPDISKRKKLEMFYHAPRTKFCAHTAFYIFFLAFFSYTLLFGMRPEKITILEGILMLYLGSFSVETIRNFTKSKEKMSLTVQHLYRWLNGDKWHAYDAALLVASLTTVCLRNGMEETYIVAKTFYSIILIFYFLRLFQMYSMNRRLGPQSVMIFQMLVELSIFLLILMIFLIPYGIATQALRFPYLTEYDSSYLKNALHFAYYRLYDDVPMEVNEGCENSTADGIHCPVYNFVVPLLLAIYMLVVVILLVNLLIAIFSNVFEAVEKESLHFWKATMLRLLFEYKKAPIVPSPFSLFQSLYETVIYTYEACIKRYLNTKRLRRNRQSNIEVGRVIELCESINEVDEENDEELENADRDIETYKNSVIQMQRWAVGQVLRQKSFKAASGAVNTHRISKTGLVVKRHPLTGSESYLSPMPHHWSSSSDGHGNTLFIKFVLVLLLYEGFSSINGSKTYIDPRLSLPFLSVPKCRLEKSIRFDNLATVSEVLNDCKVTGKLIIILGGTSGIGLHLAKSFIQRGANVFCLSREPPHVKWFPFPSLDSSKTLPESHLFWTHLDLTCLQTVVDFVENMSKFGWPIESVIISSACLPEPTQNLKSVDGFDSILQINLFAPILLIRLLLHRLCFTSNSTVVFVSCRALR</sequence>
<evidence type="ECO:0000259" key="6">
    <source>
        <dbReference type="Pfam" id="PF00520"/>
    </source>
</evidence>
<protein>
    <submittedName>
        <fullName evidence="10">Ion_trans domain-containing protein</fullName>
    </submittedName>
</protein>
<evidence type="ECO:0000256" key="2">
    <source>
        <dbReference type="ARBA" id="ARBA00022692"/>
    </source>
</evidence>
<evidence type="ECO:0000259" key="7">
    <source>
        <dbReference type="Pfam" id="PF25508"/>
    </source>
</evidence>
<reference evidence="10" key="1">
    <citation type="submission" date="2017-02" db="UniProtKB">
        <authorList>
            <consortium name="WormBaseParasite"/>
        </authorList>
    </citation>
    <scope>IDENTIFICATION</scope>
</reference>
<proteinExistence type="predicted"/>
<dbReference type="GO" id="GO:0030001">
    <property type="term" value="P:metal ion transport"/>
    <property type="evidence" value="ECO:0007669"/>
    <property type="project" value="TreeGrafter"/>
</dbReference>